<dbReference type="InterPro" id="IPR054422">
    <property type="entry name" value="TetR-like_HI_0893_C"/>
</dbReference>
<dbReference type="SUPFAM" id="SSF48498">
    <property type="entry name" value="Tetracyclin repressor-like, C-terminal domain"/>
    <property type="match status" value="1"/>
</dbReference>
<dbReference type="PANTHER" id="PTHR30055:SF207">
    <property type="entry name" value="HTH-TYPE TRANSCRIPTIONAL REPRESSOR FATR"/>
    <property type="match status" value="1"/>
</dbReference>
<gene>
    <name evidence="2" type="ORF">GJQ55_10340</name>
</gene>
<reference evidence="2 3" key="1">
    <citation type="submission" date="2019-11" db="EMBL/GenBank/DDBJ databases">
        <title>Venatorbacter sp. nov. a predator of Campylobacter and other Gram-negative bacteria.</title>
        <authorList>
            <person name="Saeedi A."/>
            <person name="Cummings N.J."/>
            <person name="Connerton I.F."/>
            <person name="Connerton P.L."/>
        </authorList>
    </citation>
    <scope>NUCLEOTIDE SEQUENCE [LARGE SCALE GENOMIC DNA]</scope>
    <source>
        <strain evidence="2">XL5</strain>
    </source>
</reference>
<dbReference type="InterPro" id="IPR050109">
    <property type="entry name" value="HTH-type_TetR-like_transc_reg"/>
</dbReference>
<dbReference type="Proteomes" id="UP000596074">
    <property type="component" value="Chromosome"/>
</dbReference>
<dbReference type="PROSITE" id="PS50977">
    <property type="entry name" value="HTH_TETR_2"/>
    <property type="match status" value="1"/>
</dbReference>
<protein>
    <submittedName>
        <fullName evidence="2">TetR family transcriptional regulator</fullName>
    </submittedName>
</protein>
<name>A0A9E8FLI0_9GAMM</name>
<dbReference type="InterPro" id="IPR001647">
    <property type="entry name" value="HTH_TetR"/>
</dbReference>
<sequence>MITMDKREQILEATADLIAEQGLQDCPMAKVARHAGCGAGTIYRYFSTKDELVQQLYLHLNEKMAQHCLSGLSDAECIRKRFDHFWGSFYQFLRAHPREVCLFDQLWASPVICSELREQGMQTMHQEIIRLLDDGKQAGLIKPLADELLLTMTFGSLFTLLKKQLQKPGTFTKPVQLQDLLNMCWDAICVHSH</sequence>
<dbReference type="GO" id="GO:0003700">
    <property type="term" value="F:DNA-binding transcription factor activity"/>
    <property type="evidence" value="ECO:0007669"/>
    <property type="project" value="TreeGrafter"/>
</dbReference>
<dbReference type="InterPro" id="IPR009057">
    <property type="entry name" value="Homeodomain-like_sf"/>
</dbReference>
<dbReference type="PRINTS" id="PR00455">
    <property type="entry name" value="HTHTETR"/>
</dbReference>
<dbReference type="PANTHER" id="PTHR30055">
    <property type="entry name" value="HTH-TYPE TRANSCRIPTIONAL REGULATOR RUTR"/>
    <property type="match status" value="1"/>
</dbReference>
<organism evidence="2 3">
    <name type="scientific">Venatoribacter cucullus</name>
    <dbReference type="NCBI Taxonomy" id="2661630"/>
    <lineage>
        <taxon>Bacteria</taxon>
        <taxon>Pseudomonadati</taxon>
        <taxon>Pseudomonadota</taxon>
        <taxon>Gammaproteobacteria</taxon>
        <taxon>Oceanospirillales</taxon>
        <taxon>Oceanospirillaceae</taxon>
        <taxon>Venatoribacter</taxon>
    </lineage>
</organism>
<dbReference type="GO" id="GO:0000976">
    <property type="term" value="F:transcription cis-regulatory region binding"/>
    <property type="evidence" value="ECO:0007669"/>
    <property type="project" value="TreeGrafter"/>
</dbReference>
<dbReference type="Pfam" id="PF00440">
    <property type="entry name" value="TetR_N"/>
    <property type="match status" value="1"/>
</dbReference>
<dbReference type="SUPFAM" id="SSF46689">
    <property type="entry name" value="Homeodomain-like"/>
    <property type="match status" value="1"/>
</dbReference>
<evidence type="ECO:0000256" key="1">
    <source>
        <dbReference type="ARBA" id="ARBA00023125"/>
    </source>
</evidence>
<keyword evidence="3" id="KW-1185">Reference proteome</keyword>
<dbReference type="AlphaFoldDB" id="A0A9E8FLI0"/>
<dbReference type="EMBL" id="CP046056">
    <property type="protein sequence ID" value="QQD24842.1"/>
    <property type="molecule type" value="Genomic_DNA"/>
</dbReference>
<evidence type="ECO:0000313" key="3">
    <source>
        <dbReference type="Proteomes" id="UP000596074"/>
    </source>
</evidence>
<dbReference type="InterPro" id="IPR036271">
    <property type="entry name" value="Tet_transcr_reg_TetR-rel_C_sf"/>
</dbReference>
<dbReference type="KEGG" id="vcw:GJQ55_10340"/>
<evidence type="ECO:0000313" key="2">
    <source>
        <dbReference type="EMBL" id="QQD24842.1"/>
    </source>
</evidence>
<proteinExistence type="predicted"/>
<accession>A0A9E8FLI0</accession>
<dbReference type="Gene3D" id="1.10.357.10">
    <property type="entry name" value="Tetracycline Repressor, domain 2"/>
    <property type="match status" value="1"/>
</dbReference>
<dbReference type="Pfam" id="PF22604">
    <property type="entry name" value="TetR_HI_0893_C"/>
    <property type="match status" value="1"/>
</dbReference>
<keyword evidence="1" id="KW-0238">DNA-binding</keyword>